<dbReference type="SUPFAM" id="SSF56645">
    <property type="entry name" value="Acyl-CoA dehydrogenase NM domain-like"/>
    <property type="match status" value="1"/>
</dbReference>
<organism evidence="10 11">
    <name type="scientific">Nannocystis exedens</name>
    <dbReference type="NCBI Taxonomy" id="54"/>
    <lineage>
        <taxon>Bacteria</taxon>
        <taxon>Pseudomonadati</taxon>
        <taxon>Myxococcota</taxon>
        <taxon>Polyangia</taxon>
        <taxon>Nannocystales</taxon>
        <taxon>Nannocystaceae</taxon>
        <taxon>Nannocystis</taxon>
    </lineage>
</organism>
<dbReference type="InterPro" id="IPR013786">
    <property type="entry name" value="AcylCoA_DH/ox_N"/>
</dbReference>
<keyword evidence="11" id="KW-1185">Reference proteome</keyword>
<dbReference type="AlphaFoldDB" id="A0A1I2HQL5"/>
<name>A0A1I2HQL5_9BACT</name>
<dbReference type="Proteomes" id="UP000199400">
    <property type="component" value="Unassembled WGS sequence"/>
</dbReference>
<dbReference type="PANTHER" id="PTHR43884">
    <property type="entry name" value="ACYL-COA DEHYDROGENASE"/>
    <property type="match status" value="1"/>
</dbReference>
<keyword evidence="3 6" id="KW-0285">Flavoprotein</keyword>
<evidence type="ECO:0000313" key="11">
    <source>
        <dbReference type="Proteomes" id="UP000199400"/>
    </source>
</evidence>
<feature type="domain" description="Acyl-CoA dehydrogenase/oxidase N-terminal" evidence="9">
    <location>
        <begin position="30"/>
        <end position="139"/>
    </location>
</feature>
<evidence type="ECO:0000259" key="9">
    <source>
        <dbReference type="Pfam" id="PF02771"/>
    </source>
</evidence>
<evidence type="ECO:0000313" key="10">
    <source>
        <dbReference type="EMBL" id="SFF32595.1"/>
    </source>
</evidence>
<feature type="domain" description="Acyl-CoA dehydrogenase/oxidase C-terminal" evidence="7">
    <location>
        <begin position="247"/>
        <end position="396"/>
    </location>
</feature>
<proteinExistence type="inferred from homology"/>
<keyword evidence="4 6" id="KW-0274">FAD</keyword>
<dbReference type="OrthoDB" id="5510711at2"/>
<accession>A0A1I2HQL5</accession>
<dbReference type="Pfam" id="PF00441">
    <property type="entry name" value="Acyl-CoA_dh_1"/>
    <property type="match status" value="1"/>
</dbReference>
<dbReference type="PANTHER" id="PTHR43884:SF22">
    <property type="entry name" value="BLR3437 PROTEIN"/>
    <property type="match status" value="1"/>
</dbReference>
<dbReference type="InterPro" id="IPR037069">
    <property type="entry name" value="AcylCoA_DH/ox_N_sf"/>
</dbReference>
<dbReference type="SUPFAM" id="SSF47203">
    <property type="entry name" value="Acyl-CoA dehydrogenase C-terminal domain-like"/>
    <property type="match status" value="1"/>
</dbReference>
<dbReference type="Gene3D" id="2.40.110.10">
    <property type="entry name" value="Butyryl-CoA Dehydrogenase, subunit A, domain 2"/>
    <property type="match status" value="1"/>
</dbReference>
<dbReference type="Pfam" id="PF02771">
    <property type="entry name" value="Acyl-CoA_dh_N"/>
    <property type="match status" value="1"/>
</dbReference>
<dbReference type="Gene3D" id="1.20.140.10">
    <property type="entry name" value="Butyryl-CoA Dehydrogenase, subunit A, domain 3"/>
    <property type="match status" value="1"/>
</dbReference>
<gene>
    <name evidence="10" type="ORF">SAMN02745121_08165</name>
</gene>
<reference evidence="11" key="1">
    <citation type="submission" date="2016-10" db="EMBL/GenBank/DDBJ databases">
        <authorList>
            <person name="Varghese N."/>
            <person name="Submissions S."/>
        </authorList>
    </citation>
    <scope>NUCLEOTIDE SEQUENCE [LARGE SCALE GENOMIC DNA]</scope>
    <source>
        <strain evidence="11">ATCC 25963</strain>
    </source>
</reference>
<evidence type="ECO:0000256" key="1">
    <source>
        <dbReference type="ARBA" id="ARBA00001974"/>
    </source>
</evidence>
<evidence type="ECO:0000256" key="5">
    <source>
        <dbReference type="ARBA" id="ARBA00023002"/>
    </source>
</evidence>
<dbReference type="InterPro" id="IPR006091">
    <property type="entry name" value="Acyl-CoA_Oxase/DH_mid-dom"/>
</dbReference>
<dbReference type="EMBL" id="FOMX01000047">
    <property type="protein sequence ID" value="SFF32595.1"/>
    <property type="molecule type" value="Genomic_DNA"/>
</dbReference>
<comment type="cofactor">
    <cofactor evidence="1 6">
        <name>FAD</name>
        <dbReference type="ChEBI" id="CHEBI:57692"/>
    </cofactor>
</comment>
<dbReference type="InterPro" id="IPR046373">
    <property type="entry name" value="Acyl-CoA_Oxase/DH_mid-dom_sf"/>
</dbReference>
<dbReference type="Pfam" id="PF02770">
    <property type="entry name" value="Acyl-CoA_dh_M"/>
    <property type="match status" value="1"/>
</dbReference>
<evidence type="ECO:0000259" key="7">
    <source>
        <dbReference type="Pfam" id="PF00441"/>
    </source>
</evidence>
<dbReference type="GO" id="GO:0050660">
    <property type="term" value="F:flavin adenine dinucleotide binding"/>
    <property type="evidence" value="ECO:0007669"/>
    <property type="project" value="InterPro"/>
</dbReference>
<evidence type="ECO:0000256" key="3">
    <source>
        <dbReference type="ARBA" id="ARBA00022630"/>
    </source>
</evidence>
<dbReference type="RefSeq" id="WP_096328077.1">
    <property type="nucleotide sequence ID" value="NZ_FOMX01000047.1"/>
</dbReference>
<evidence type="ECO:0000259" key="8">
    <source>
        <dbReference type="Pfam" id="PF02770"/>
    </source>
</evidence>
<evidence type="ECO:0000256" key="6">
    <source>
        <dbReference type="RuleBase" id="RU362125"/>
    </source>
</evidence>
<dbReference type="GO" id="GO:0003995">
    <property type="term" value="F:acyl-CoA dehydrogenase activity"/>
    <property type="evidence" value="ECO:0007669"/>
    <property type="project" value="TreeGrafter"/>
</dbReference>
<dbReference type="InterPro" id="IPR009075">
    <property type="entry name" value="AcylCo_DH/oxidase_C"/>
</dbReference>
<dbReference type="InterPro" id="IPR036250">
    <property type="entry name" value="AcylCo_DH-like_C"/>
</dbReference>
<sequence>MNPLLTPYVTERALGLLDGPRWRPLEDALATFVADLRARPVDEEAGEDAAARIYLLRLATAGLLEWVVPAAYGGADLGEGPERAAELSSTAICLIRQWLARESGALDTAFVMQGLGSFPLALAAGEPLRRYVLPRVASGATVCAFALTEPEAGSDVKNLRTTATPADGGVVLDGTKCFISNAGLADSYVVFAREAGEGKPRISAFFVAGNAPGLSVIRTRVLAPHPIGTVKLERVFVPEAHRVGEPGAGLKLALGNLDVFRVSVGAAALGLADRALAETVAHLKRRVQFGKPLAEQQGLQFALADLATEQLAAQLLVYRAAAARDAGHATSEMAAMAKMHATESAQRAIDRAVQSFGGLGVTVGQVPERLYREIRALRIYEGATEVQKLVIARALLDERG</sequence>
<dbReference type="Gene3D" id="1.10.540.10">
    <property type="entry name" value="Acyl-CoA dehydrogenase/oxidase, N-terminal domain"/>
    <property type="match status" value="1"/>
</dbReference>
<comment type="similarity">
    <text evidence="2 6">Belongs to the acyl-CoA dehydrogenase family.</text>
</comment>
<feature type="domain" description="Acyl-CoA oxidase/dehydrogenase middle" evidence="8">
    <location>
        <begin position="144"/>
        <end position="220"/>
    </location>
</feature>
<dbReference type="STRING" id="54.SAMN02745121_08165"/>
<evidence type="ECO:0000256" key="4">
    <source>
        <dbReference type="ARBA" id="ARBA00022827"/>
    </source>
</evidence>
<evidence type="ECO:0000256" key="2">
    <source>
        <dbReference type="ARBA" id="ARBA00009347"/>
    </source>
</evidence>
<dbReference type="InterPro" id="IPR009100">
    <property type="entry name" value="AcylCoA_DH/oxidase_NM_dom_sf"/>
</dbReference>
<dbReference type="FunFam" id="1.20.140.10:FF:000001">
    <property type="entry name" value="Acyl-CoA dehydrogenase"/>
    <property type="match status" value="1"/>
</dbReference>
<keyword evidence="5 6" id="KW-0560">Oxidoreductase</keyword>
<protein>
    <submittedName>
        <fullName evidence="10">Acyl-CoA dehydrogenase</fullName>
    </submittedName>
</protein>